<keyword evidence="1" id="KW-0694">RNA-binding</keyword>
<organism evidence="4 5">
    <name type="scientific">Hohenbuehelia grisea</name>
    <dbReference type="NCBI Taxonomy" id="104357"/>
    <lineage>
        <taxon>Eukaryota</taxon>
        <taxon>Fungi</taxon>
        <taxon>Dikarya</taxon>
        <taxon>Basidiomycota</taxon>
        <taxon>Agaricomycotina</taxon>
        <taxon>Agaricomycetes</taxon>
        <taxon>Agaricomycetidae</taxon>
        <taxon>Agaricales</taxon>
        <taxon>Pleurotineae</taxon>
        <taxon>Pleurotaceae</taxon>
        <taxon>Hohenbuehelia</taxon>
    </lineage>
</organism>
<evidence type="ECO:0000259" key="3">
    <source>
        <dbReference type="SMART" id="SM01218"/>
    </source>
</evidence>
<evidence type="ECO:0000256" key="1">
    <source>
        <dbReference type="ARBA" id="ARBA00022884"/>
    </source>
</evidence>
<feature type="compositionally biased region" description="Acidic residues" evidence="2">
    <location>
        <begin position="73"/>
        <end position="83"/>
    </location>
</feature>
<feature type="region of interest" description="Disordered" evidence="2">
    <location>
        <begin position="265"/>
        <end position="290"/>
    </location>
</feature>
<evidence type="ECO:0000256" key="2">
    <source>
        <dbReference type="SAM" id="MobiDB-lite"/>
    </source>
</evidence>
<comment type="caution">
    <text evidence="4">The sequence shown here is derived from an EMBL/GenBank/DDBJ whole genome shotgun (WGS) entry which is preliminary data.</text>
</comment>
<feature type="compositionally biased region" description="Basic and acidic residues" evidence="2">
    <location>
        <begin position="341"/>
        <end position="350"/>
    </location>
</feature>
<feature type="compositionally biased region" description="Basic and acidic residues" evidence="2">
    <location>
        <begin position="221"/>
        <end position="245"/>
    </location>
</feature>
<evidence type="ECO:0000313" key="5">
    <source>
        <dbReference type="Proteomes" id="UP001556367"/>
    </source>
</evidence>
<feature type="region of interest" description="Disordered" evidence="2">
    <location>
        <begin position="54"/>
        <end position="84"/>
    </location>
</feature>
<feature type="compositionally biased region" description="Basic residues" evidence="2">
    <location>
        <begin position="351"/>
        <end position="362"/>
    </location>
</feature>
<dbReference type="InterPro" id="IPR025715">
    <property type="entry name" value="FoP_C"/>
</dbReference>
<feature type="domain" description="Chromatin target of PRMT1 protein C-terminal" evidence="3">
    <location>
        <begin position="322"/>
        <end position="395"/>
    </location>
</feature>
<keyword evidence="5" id="KW-1185">Reference proteome</keyword>
<gene>
    <name evidence="4" type="ORF">HGRIS_009867</name>
</gene>
<dbReference type="InterPro" id="IPR019416">
    <property type="entry name" value="NCBP3"/>
</dbReference>
<accession>A0ABR3J2V1</accession>
<feature type="region of interest" description="Disordered" evidence="2">
    <location>
        <begin position="307"/>
        <end position="396"/>
    </location>
</feature>
<dbReference type="SMART" id="SM01218">
    <property type="entry name" value="FoP_duplication"/>
    <property type="match status" value="1"/>
</dbReference>
<feature type="region of interest" description="Disordered" evidence="2">
    <location>
        <begin position="207"/>
        <end position="251"/>
    </location>
</feature>
<dbReference type="Proteomes" id="UP001556367">
    <property type="component" value="Unassembled WGS sequence"/>
</dbReference>
<evidence type="ECO:0000313" key="4">
    <source>
        <dbReference type="EMBL" id="KAL0949832.1"/>
    </source>
</evidence>
<dbReference type="Pfam" id="PF10309">
    <property type="entry name" value="NCBP3"/>
    <property type="match status" value="1"/>
</dbReference>
<proteinExistence type="predicted"/>
<feature type="region of interest" description="Disordered" evidence="2">
    <location>
        <begin position="1"/>
        <end position="20"/>
    </location>
</feature>
<protein>
    <recommendedName>
        <fullName evidence="3">Chromatin target of PRMT1 protein C-terminal domain-containing protein</fullName>
    </recommendedName>
</protein>
<name>A0ABR3J2V1_9AGAR</name>
<dbReference type="EMBL" id="JASNQZ010000012">
    <property type="protein sequence ID" value="KAL0949832.1"/>
    <property type="molecule type" value="Genomic_DNA"/>
</dbReference>
<sequence length="396" mass="44493">MDNSPDGVAPEVIEDNTLSYDDNVSYEDQIPAAESTAALANRIGTTKVYLLSESRSLSGKRKRDEDEAAANGNDDDEDIDMDEDSSRRANALLFRGSPISHLPTSRLFAYATHFDAQPMGLEWIDDSTCIFVFTSAAAARDAYRLLQKSKTDILDDDGYVTAKPIPVDLWPPEERITSSLGQAEGLKGTLEMRWARIDDVKKKGAKKESEFYRKHGTSAGKEVHGERIENGREEDTRKRRRGEDREPVDEQALRARLDDDLDRFLAEDGDNTSEDASLPVDEPTSRMRSDYIANDGRTLLERTSVLRAHPDGLASRITAPLPRRARGGRRNDPPWDSSDADSGRDGDGQDRRRRGGRNRGRTRRDNTAMEAQTHKRPRKTQQELDDELDAFLNQDN</sequence>
<reference evidence="5" key="1">
    <citation type="submission" date="2024-06" db="EMBL/GenBank/DDBJ databases">
        <title>Multi-omics analyses provide insights into the biosynthesis of the anticancer antibiotic pleurotin in Hohenbuehelia grisea.</title>
        <authorList>
            <person name="Weaver J.A."/>
            <person name="Alberti F."/>
        </authorList>
    </citation>
    <scope>NUCLEOTIDE SEQUENCE [LARGE SCALE GENOMIC DNA]</scope>
    <source>
        <strain evidence="5">T-177</strain>
    </source>
</reference>